<name>A0A1H9QJC2_9PSEU</name>
<evidence type="ECO:0000313" key="3">
    <source>
        <dbReference type="Proteomes" id="UP000199352"/>
    </source>
</evidence>
<dbReference type="Pfam" id="PF00857">
    <property type="entry name" value="Isochorismatase"/>
    <property type="match status" value="1"/>
</dbReference>
<dbReference type="EMBL" id="FOFR01000013">
    <property type="protein sequence ID" value="SER60554.1"/>
    <property type="molecule type" value="Genomic_DNA"/>
</dbReference>
<dbReference type="RefSeq" id="WP_089954905.1">
    <property type="nucleotide sequence ID" value="NZ_FOFR01000013.1"/>
</dbReference>
<dbReference type="Proteomes" id="UP000199352">
    <property type="component" value="Unassembled WGS sequence"/>
</dbReference>
<dbReference type="InterPro" id="IPR053152">
    <property type="entry name" value="Hydrolase_YcaC-like"/>
</dbReference>
<accession>A0A1H9QJC2</accession>
<dbReference type="PANTHER" id="PTHR43559">
    <property type="entry name" value="HYDROLASE YCAC-RELATED"/>
    <property type="match status" value="1"/>
</dbReference>
<dbReference type="PANTHER" id="PTHR43559:SF3">
    <property type="entry name" value="HYDROLASE YCAC-RELATED"/>
    <property type="match status" value="1"/>
</dbReference>
<protein>
    <submittedName>
        <fullName evidence="2">Nicotinamidase-related amidase</fullName>
    </submittedName>
</protein>
<dbReference type="SUPFAM" id="SSF52499">
    <property type="entry name" value="Isochorismatase-like hydrolases"/>
    <property type="match status" value="1"/>
</dbReference>
<keyword evidence="3" id="KW-1185">Reference proteome</keyword>
<dbReference type="STRING" id="402600.SAMN05216188_11371"/>
<evidence type="ECO:0000313" key="2">
    <source>
        <dbReference type="EMBL" id="SER60554.1"/>
    </source>
</evidence>
<dbReference type="AlphaFoldDB" id="A0A1H9QJC2"/>
<dbReference type="OrthoDB" id="9789777at2"/>
<feature type="domain" description="Isochorismatase-like" evidence="1">
    <location>
        <begin position="20"/>
        <end position="170"/>
    </location>
</feature>
<dbReference type="Gene3D" id="3.40.50.850">
    <property type="entry name" value="Isochorismatase-like"/>
    <property type="match status" value="1"/>
</dbReference>
<organism evidence="2 3">
    <name type="scientific">Lentzea xinjiangensis</name>
    <dbReference type="NCBI Taxonomy" id="402600"/>
    <lineage>
        <taxon>Bacteria</taxon>
        <taxon>Bacillati</taxon>
        <taxon>Actinomycetota</taxon>
        <taxon>Actinomycetes</taxon>
        <taxon>Pseudonocardiales</taxon>
        <taxon>Pseudonocardiaceae</taxon>
        <taxon>Lentzea</taxon>
    </lineage>
</organism>
<sequence>MAVADDRYAGLDALITPDDSVLVLIDHQGAQFAGLTHPDPVAVINNVTLLAKAAKLFDVPTILTTVVEERGGRILQQVQDVFPDQVPINRTTINTWEDQRVVDAVAATGRRNLVLAGLWTEICVAFPAIHALADGYRVFAVTDASGGTSAEAHERGVQRMVQAGVVPLTAGVVVGEWQRDWAREATVPGVAEIMMAHGGSFGAALAWEFQLLGQAKD</sequence>
<reference evidence="3" key="1">
    <citation type="submission" date="2016-10" db="EMBL/GenBank/DDBJ databases">
        <authorList>
            <person name="Varghese N."/>
            <person name="Submissions S."/>
        </authorList>
    </citation>
    <scope>NUCLEOTIDE SEQUENCE [LARGE SCALE GENOMIC DNA]</scope>
    <source>
        <strain evidence="3">CGMCC 4.3525</strain>
    </source>
</reference>
<gene>
    <name evidence="2" type="ORF">SAMN05216188_11371</name>
</gene>
<dbReference type="CDD" id="cd01012">
    <property type="entry name" value="YcaC_related"/>
    <property type="match status" value="1"/>
</dbReference>
<dbReference type="InterPro" id="IPR000868">
    <property type="entry name" value="Isochorismatase-like_dom"/>
</dbReference>
<evidence type="ECO:0000259" key="1">
    <source>
        <dbReference type="Pfam" id="PF00857"/>
    </source>
</evidence>
<dbReference type="InterPro" id="IPR036380">
    <property type="entry name" value="Isochorismatase-like_sf"/>
</dbReference>
<proteinExistence type="predicted"/>